<dbReference type="eggNOG" id="COG0706">
    <property type="taxonomic scope" value="Bacteria"/>
</dbReference>
<gene>
    <name evidence="8" type="ordered locus">Bint_1244</name>
</gene>
<feature type="transmembrane region" description="Helical" evidence="6">
    <location>
        <begin position="524"/>
        <end position="542"/>
    </location>
</feature>
<dbReference type="GO" id="GO:0008168">
    <property type="term" value="F:methyltransferase activity"/>
    <property type="evidence" value="ECO:0007669"/>
    <property type="project" value="InterPro"/>
</dbReference>
<comment type="similarity">
    <text evidence="5">Belongs to the OXA1/ALB3/YidC family.</text>
</comment>
<dbReference type="GO" id="GO:0005886">
    <property type="term" value="C:plasma membrane"/>
    <property type="evidence" value="ECO:0007669"/>
    <property type="project" value="TreeGrafter"/>
</dbReference>
<evidence type="ECO:0000256" key="4">
    <source>
        <dbReference type="ARBA" id="ARBA00023136"/>
    </source>
</evidence>
<feature type="transmembrane region" description="Helical" evidence="6">
    <location>
        <begin position="147"/>
        <end position="171"/>
    </location>
</feature>
<dbReference type="PROSITE" id="PS00092">
    <property type="entry name" value="N6_MTASE"/>
    <property type="match status" value="1"/>
</dbReference>
<dbReference type="AlphaFoldDB" id="G0ENI4"/>
<feature type="transmembrane region" description="Helical" evidence="6">
    <location>
        <begin position="238"/>
        <end position="260"/>
    </location>
</feature>
<accession>G0ENI4</accession>
<dbReference type="SUPFAM" id="SSF53649">
    <property type="entry name" value="Alkaline phosphatase-like"/>
    <property type="match status" value="1"/>
</dbReference>
<proteinExistence type="inferred from homology"/>
<feature type="transmembrane region" description="Helical" evidence="6">
    <location>
        <begin position="5"/>
        <end position="25"/>
    </location>
</feature>
<dbReference type="GO" id="GO:0051205">
    <property type="term" value="P:protein insertion into membrane"/>
    <property type="evidence" value="ECO:0007669"/>
    <property type="project" value="TreeGrafter"/>
</dbReference>
<protein>
    <submittedName>
        <fullName evidence="8">Inner membrane protein</fullName>
    </submittedName>
</protein>
<dbReference type="InterPro" id="IPR002052">
    <property type="entry name" value="DNA_methylase_N6_adenine_CS"/>
</dbReference>
<reference evidence="8 9" key="1">
    <citation type="journal article" date="2011" name="BMC Genomics">
        <title>Complete genome sequence of Brachyspira intermedia reveals unique genomic features in Brachyspira species and phage-mediated horizontal gene transfer.</title>
        <authorList>
            <person name="Hafstrom T."/>
            <person name="Jansson D.S."/>
            <person name="Segerman B."/>
        </authorList>
    </citation>
    <scope>NUCLEOTIDE SEQUENCE [LARGE SCALE GENOMIC DNA]</scope>
    <source>
        <strain evidence="9">ATCC 51140 / PWS/A</strain>
    </source>
</reference>
<dbReference type="GO" id="GO:0032977">
    <property type="term" value="F:membrane insertase activity"/>
    <property type="evidence" value="ECO:0007669"/>
    <property type="project" value="InterPro"/>
</dbReference>
<keyword evidence="3 6" id="KW-1133">Transmembrane helix</keyword>
<evidence type="ECO:0000256" key="3">
    <source>
        <dbReference type="ARBA" id="ARBA00022989"/>
    </source>
</evidence>
<dbReference type="RefSeq" id="WP_014487693.1">
    <property type="nucleotide sequence ID" value="NC_017243.1"/>
</dbReference>
<comment type="subcellular location">
    <subcellularLocation>
        <location evidence="1 5">Membrane</location>
        <topology evidence="1 5">Multi-pass membrane protein</topology>
    </subcellularLocation>
</comment>
<feature type="domain" description="Membrane insertase YidC/Oxa/ALB C-terminal" evidence="7">
    <location>
        <begin position="33"/>
        <end position="221"/>
    </location>
</feature>
<dbReference type="InterPro" id="IPR028055">
    <property type="entry name" value="YidC/Oxa/ALB_C"/>
</dbReference>
<dbReference type="GO" id="GO:0003676">
    <property type="term" value="F:nucleic acid binding"/>
    <property type="evidence" value="ECO:0007669"/>
    <property type="project" value="InterPro"/>
</dbReference>
<evidence type="ECO:0000313" key="8">
    <source>
        <dbReference type="EMBL" id="AEM21863.1"/>
    </source>
</evidence>
<feature type="transmembrane region" description="Helical" evidence="6">
    <location>
        <begin position="31"/>
        <end position="55"/>
    </location>
</feature>
<evidence type="ECO:0000256" key="6">
    <source>
        <dbReference type="SAM" id="Phobius"/>
    </source>
</evidence>
<dbReference type="InterPro" id="IPR017850">
    <property type="entry name" value="Alkaline_phosphatase_core_sf"/>
</dbReference>
<keyword evidence="9" id="KW-1185">Reference proteome</keyword>
<feature type="transmembrane region" description="Helical" evidence="6">
    <location>
        <begin position="390"/>
        <end position="411"/>
    </location>
</feature>
<feature type="transmembrane region" description="Helical" evidence="6">
    <location>
        <begin position="205"/>
        <end position="226"/>
    </location>
</feature>
<dbReference type="KEGG" id="bip:Bint_1244"/>
<evidence type="ECO:0000259" key="7">
    <source>
        <dbReference type="Pfam" id="PF02096"/>
    </source>
</evidence>
<dbReference type="HOGENOM" id="CLU_013421_0_0_12"/>
<feature type="transmembrane region" description="Helical" evidence="6">
    <location>
        <begin position="108"/>
        <end position="127"/>
    </location>
</feature>
<feature type="transmembrane region" description="Helical" evidence="6">
    <location>
        <begin position="351"/>
        <end position="370"/>
    </location>
</feature>
<dbReference type="Pfam" id="PF02096">
    <property type="entry name" value="60KD_IMP"/>
    <property type="match status" value="1"/>
</dbReference>
<dbReference type="GeneID" id="44969786"/>
<feature type="transmembrane region" description="Helical" evidence="6">
    <location>
        <begin position="423"/>
        <end position="447"/>
    </location>
</feature>
<dbReference type="PATRIC" id="fig|1045858.4.peg.1243"/>
<evidence type="ECO:0000256" key="5">
    <source>
        <dbReference type="RuleBase" id="RU003945"/>
    </source>
</evidence>
<dbReference type="eggNOG" id="COG3119">
    <property type="taxonomic scope" value="Bacteria"/>
</dbReference>
<sequence length="997" mass="116086">MFFDILYNIFIYPIEFIIEILFYLFNTVFQSGYGVSLFFLSLCINFLSLPLYNIAESWQAKERAIQDKMKPMIDNIKAVYKGDQRYLLIRACQRINGYKTIYAFRGTLGLLIQIPFFMAAYNFVHSISGLNGQSFLFIKDLSKPDALIHIGSISINLLPFVMTLFSLFAGFVYAKKLKFKESLPLYIVSLIFLVLLYTSPSGLLFYWTINCLFSLIKNIVIEFKLYEIFLKNKYKLLKVYNIFFIIITAVFILLISLANIERKGYLSDFEFINNRDGYFYSARVRYYSKIFITSDIFSFVGNNDKLDDNVISIEFVGDSTITSTLTLKDKIENIKDDIVIYYRLSPRSYSINIYLFLLFITAILNMSNIYKFIFNKTSLIESFEKNRYKLMLTSCLTISILSGLFILSSLISNSPQEFSSPFYLIINDLSMSIGLFLFYPMFIYSLFSERIKNYLTLLFLFSVIFVLINTFVMTGNYININNEFLFDNADLLKFSFKELLLNLSLTFIFGLILIFILRINKSIFFININCIILAVLLIISLLDMSKIYNSHVKLNDIKQQSNELSGFKIFNLSKTGENVIVLFLDRAINSYWLDAFEEFPEYKEKLDGFTIYPNTVSFSGLTVTTASLYGGYDYLPFELSTNGSYVLKDKHNEALLTIPLLLGNYGYNSILLDPPYANFSDTSDLSIFDDYTNISAYPSDSILNYSLNIYMGGTNFNFEKTLEMDQKNKSLRFSLFRMMPINLRYNFYNNSGWFLASSSFLRFNSSVRYYSILDSTTNFMNINENGNYYNMIYNLVTHESYSFSSDFLPHTTLKDIDVKDLDIYKDESSVRHYYVNVAAINSLIKIIKYLKDNDVYDNTKIVVISDHGRGVNTTVFTNDNCEFMPLFNALLMCKDFNSKGNIKIDTNFMTIADMPYLVTKHIDNPINPFNNKIITNDYKNNGVNIISLDSWQVDRQLTNSYHFNYYYNVKNNIFDINNWKKFKIDWKTKESKEVELK</sequence>
<dbReference type="EMBL" id="CP002874">
    <property type="protein sequence ID" value="AEM21863.1"/>
    <property type="molecule type" value="Genomic_DNA"/>
</dbReference>
<evidence type="ECO:0000313" key="9">
    <source>
        <dbReference type="Proteomes" id="UP000008522"/>
    </source>
</evidence>
<evidence type="ECO:0000256" key="2">
    <source>
        <dbReference type="ARBA" id="ARBA00022692"/>
    </source>
</evidence>
<feature type="transmembrane region" description="Helical" evidence="6">
    <location>
        <begin position="454"/>
        <end position="479"/>
    </location>
</feature>
<evidence type="ECO:0000256" key="1">
    <source>
        <dbReference type="ARBA" id="ARBA00004141"/>
    </source>
</evidence>
<keyword evidence="4 6" id="KW-0472">Membrane</keyword>
<dbReference type="GO" id="GO:0032259">
    <property type="term" value="P:methylation"/>
    <property type="evidence" value="ECO:0007669"/>
    <property type="project" value="InterPro"/>
</dbReference>
<organism evidence="8 9">
    <name type="scientific">Brachyspira intermedia (strain ATCC 51140 / PWS/A)</name>
    <name type="common">Serpulina intermedia</name>
    <dbReference type="NCBI Taxonomy" id="1045858"/>
    <lineage>
        <taxon>Bacteria</taxon>
        <taxon>Pseudomonadati</taxon>
        <taxon>Spirochaetota</taxon>
        <taxon>Spirochaetia</taxon>
        <taxon>Brachyspirales</taxon>
        <taxon>Brachyspiraceae</taxon>
        <taxon>Brachyspira</taxon>
    </lineage>
</organism>
<dbReference type="Proteomes" id="UP000008522">
    <property type="component" value="Chromosome"/>
</dbReference>
<feature type="transmembrane region" description="Helical" evidence="6">
    <location>
        <begin position="183"/>
        <end position="199"/>
    </location>
</feature>
<dbReference type="OrthoDB" id="354737at2"/>
<dbReference type="Gene3D" id="3.40.720.10">
    <property type="entry name" value="Alkaline Phosphatase, subunit A"/>
    <property type="match status" value="1"/>
</dbReference>
<feature type="transmembrane region" description="Helical" evidence="6">
    <location>
        <begin position="499"/>
        <end position="517"/>
    </location>
</feature>
<dbReference type="PANTHER" id="PTHR12428">
    <property type="entry name" value="OXA1"/>
    <property type="match status" value="1"/>
</dbReference>
<dbReference type="PANTHER" id="PTHR12428:SF65">
    <property type="entry name" value="CYTOCHROME C OXIDASE ASSEMBLY PROTEIN COX18, MITOCHONDRIAL"/>
    <property type="match status" value="1"/>
</dbReference>
<dbReference type="InterPro" id="IPR001708">
    <property type="entry name" value="YidC/ALB3/OXA1/COX18"/>
</dbReference>
<name>G0ENI4_BRAIP</name>
<keyword evidence="2 5" id="KW-0812">Transmembrane</keyword>